<evidence type="ECO:0000313" key="3">
    <source>
        <dbReference type="EMBL" id="KAG5268749.1"/>
    </source>
</evidence>
<dbReference type="InterPro" id="IPR001810">
    <property type="entry name" value="F-box_dom"/>
</dbReference>
<dbReference type="PROSITE" id="PS50181">
    <property type="entry name" value="FBOX"/>
    <property type="match status" value="1"/>
</dbReference>
<proteinExistence type="predicted"/>
<feature type="domain" description="F-box" evidence="2">
    <location>
        <begin position="30"/>
        <end position="76"/>
    </location>
</feature>
<sequence length="468" mass="54355">MPTEFLKKQGRNPKKKNPRGRSSSRPRSLKNHIETLPPEVLLKILSFLDASSLYSIGYVNKQLHELANNNALWYRLYVRECTKQKLKAKLGDEVADRLTLATIHEKPKGHWKRLLFKKMVGFNQSKWISQLKVVSPYTGLPKQTVHVLRSLGVTWELTVTDAYGHQRTFKHSHTFFSECSLNLTWIGLGTIQYLWIKSVQLHSVVPLTLDRGAASCRPAWRSLIFEVDMSKYNWRFFGSCMLVRARHCVSFPGLVMGIWRDNEDVVFVKANLHLHKLVEKCLLGSITVPYSMPEHKPLFDDVDPEYGLHGYKVHIELHDMTKLIMSGQFSGLFCRREDIKDNYVVLEAISREKRSQHTAFADKFSLKWRSEGLEGSVEHCCVMSVTVLDESQTPFWCICSPVPIMLSRGLDSRDYDYRGESYVIRYRSPEGKISLDLIWMEELGQYFLVMFNIYLPVTKINRYFGKRY</sequence>
<dbReference type="SUPFAM" id="SSF81383">
    <property type="entry name" value="F-box domain"/>
    <property type="match status" value="1"/>
</dbReference>
<dbReference type="PANTHER" id="PTHR46731">
    <property type="entry name" value="F-BOX ONLY PROTEIN 15"/>
    <property type="match status" value="1"/>
</dbReference>
<dbReference type="AlphaFoldDB" id="A0AAV6G2A0"/>
<comment type="caution">
    <text evidence="3">The sequence shown here is derived from an EMBL/GenBank/DDBJ whole genome shotgun (WGS) entry which is preliminary data.</text>
</comment>
<reference evidence="3" key="1">
    <citation type="submission" date="2020-10" db="EMBL/GenBank/DDBJ databases">
        <title>Chromosome-scale genome assembly of the Allis shad, Alosa alosa.</title>
        <authorList>
            <person name="Margot Z."/>
            <person name="Christophe K."/>
            <person name="Cabau C."/>
            <person name="Louis A."/>
            <person name="Berthelot C."/>
            <person name="Parey E."/>
            <person name="Roest Crollius H."/>
            <person name="Montfort J."/>
            <person name="Robinson-Rechavi M."/>
            <person name="Bucao C."/>
            <person name="Bouchez O."/>
            <person name="Gislard M."/>
            <person name="Lluch J."/>
            <person name="Milhes M."/>
            <person name="Lampietro C."/>
            <person name="Lopez Roques C."/>
            <person name="Donnadieu C."/>
            <person name="Braasch I."/>
            <person name="Desvignes T."/>
            <person name="Postlethwait J."/>
            <person name="Bobe J."/>
            <person name="Guiguen Y."/>
        </authorList>
    </citation>
    <scope>NUCLEOTIDE SEQUENCE</scope>
    <source>
        <strain evidence="3">M-15738</strain>
        <tissue evidence="3">Blood</tissue>
    </source>
</reference>
<dbReference type="InterPro" id="IPR036047">
    <property type="entry name" value="F-box-like_dom_sf"/>
</dbReference>
<dbReference type="GO" id="GO:0019005">
    <property type="term" value="C:SCF ubiquitin ligase complex"/>
    <property type="evidence" value="ECO:0007669"/>
    <property type="project" value="TreeGrafter"/>
</dbReference>
<organism evidence="3 4">
    <name type="scientific">Alosa alosa</name>
    <name type="common">allis shad</name>
    <dbReference type="NCBI Taxonomy" id="278164"/>
    <lineage>
        <taxon>Eukaryota</taxon>
        <taxon>Metazoa</taxon>
        <taxon>Chordata</taxon>
        <taxon>Craniata</taxon>
        <taxon>Vertebrata</taxon>
        <taxon>Euteleostomi</taxon>
        <taxon>Actinopterygii</taxon>
        <taxon>Neopterygii</taxon>
        <taxon>Teleostei</taxon>
        <taxon>Clupei</taxon>
        <taxon>Clupeiformes</taxon>
        <taxon>Clupeoidei</taxon>
        <taxon>Clupeidae</taxon>
        <taxon>Alosa</taxon>
    </lineage>
</organism>
<name>A0AAV6G2A0_9TELE</name>
<dbReference type="Proteomes" id="UP000823561">
    <property type="component" value="Chromosome 16"/>
</dbReference>
<feature type="region of interest" description="Disordered" evidence="1">
    <location>
        <begin position="1"/>
        <end position="30"/>
    </location>
</feature>
<dbReference type="EMBL" id="JADWDJ010000016">
    <property type="protein sequence ID" value="KAG5268749.1"/>
    <property type="molecule type" value="Genomic_DNA"/>
</dbReference>
<gene>
    <name evidence="3" type="ORF">AALO_G00216030</name>
</gene>
<evidence type="ECO:0000313" key="4">
    <source>
        <dbReference type="Proteomes" id="UP000823561"/>
    </source>
</evidence>
<dbReference type="Gene3D" id="1.20.1280.50">
    <property type="match status" value="1"/>
</dbReference>
<protein>
    <recommendedName>
        <fullName evidence="2">F-box domain-containing protein</fullName>
    </recommendedName>
</protein>
<dbReference type="Pfam" id="PF12937">
    <property type="entry name" value="F-box-like"/>
    <property type="match status" value="1"/>
</dbReference>
<accession>A0AAV6G2A0</accession>
<evidence type="ECO:0000256" key="1">
    <source>
        <dbReference type="SAM" id="MobiDB-lite"/>
    </source>
</evidence>
<dbReference type="PANTHER" id="PTHR46731:SF1">
    <property type="entry name" value="F-BOX ONLY PROTEIN 15"/>
    <property type="match status" value="1"/>
</dbReference>
<dbReference type="CDD" id="cd22093">
    <property type="entry name" value="F-box_FBXO15"/>
    <property type="match status" value="1"/>
</dbReference>
<feature type="compositionally biased region" description="Basic residues" evidence="1">
    <location>
        <begin position="8"/>
        <end position="30"/>
    </location>
</feature>
<dbReference type="SMART" id="SM00256">
    <property type="entry name" value="FBOX"/>
    <property type="match status" value="1"/>
</dbReference>
<evidence type="ECO:0000259" key="2">
    <source>
        <dbReference type="PROSITE" id="PS50181"/>
    </source>
</evidence>
<keyword evidence="4" id="KW-1185">Reference proteome</keyword>